<dbReference type="EMBL" id="JBHUPD010000002">
    <property type="protein sequence ID" value="MFD2873497.1"/>
    <property type="molecule type" value="Genomic_DNA"/>
</dbReference>
<reference evidence="2" key="1">
    <citation type="journal article" date="2019" name="Int. J. Syst. Evol. Microbiol.">
        <title>The Global Catalogue of Microorganisms (GCM) 10K type strain sequencing project: providing services to taxonomists for standard genome sequencing and annotation.</title>
        <authorList>
            <consortium name="The Broad Institute Genomics Platform"/>
            <consortium name="The Broad Institute Genome Sequencing Center for Infectious Disease"/>
            <person name="Wu L."/>
            <person name="Ma J."/>
        </authorList>
    </citation>
    <scope>NUCLEOTIDE SEQUENCE [LARGE SCALE GENOMIC DNA]</scope>
    <source>
        <strain evidence="2">KCTC 22437</strain>
    </source>
</reference>
<name>A0ABW5YF77_9SPHI</name>
<keyword evidence="2" id="KW-1185">Reference proteome</keyword>
<evidence type="ECO:0000313" key="1">
    <source>
        <dbReference type="EMBL" id="MFD2873497.1"/>
    </source>
</evidence>
<accession>A0ABW5YF77</accession>
<gene>
    <name evidence="1" type="ORF">ACFS5N_13515</name>
</gene>
<dbReference type="RefSeq" id="WP_377186347.1">
    <property type="nucleotide sequence ID" value="NZ_JBHUPD010000002.1"/>
</dbReference>
<sequence length="465" mass="54012">MKRTSDKIQPAITDISDSIPTYVINLKKRTDRKEYVIEQFAGKDEFRLQIVQAFEHSFGALGLWATIRYILMDLAPPGAEYIIICEDDIEFTEHYSKENLIEFISQAQKLDADILLGGVSWADDAVQISESIFWTNNFSGLQFTIIFKDFISTLKQTRLINYDAADYFIARLSDNIFVRHPFLAIQKDFGYSDATAKNNTEGKVHSLFRYSDSSFFRLSRIKNLYKELPKDEREDLDNLAYNTITIPTYVINLTERTERLAHIKAEFEGKPEFDVQIVEACKHEVGALGLWMSIRKIIKMAIANEDDVIVICEDDHQFTKDYTKEFLIRNIIEANEEGAYLLSGGTGKFNQAIPITLNRYWVGHLLSTQFVVIYKDFFQYILDEPFDEKIVADLAYSRMTPHKMLLYPFISTQKDFGYSDITNIHNEQKSLVTDMFLQSNYKLKRIQQAYIKYHPETIITKQTIQ</sequence>
<proteinExistence type="predicted"/>
<protein>
    <recommendedName>
        <fullName evidence="3">Glycosyl transferase family 25</fullName>
    </recommendedName>
</protein>
<organism evidence="1 2">
    <name type="scientific">Mucilaginibacter ximonensis</name>
    <dbReference type="NCBI Taxonomy" id="538021"/>
    <lineage>
        <taxon>Bacteria</taxon>
        <taxon>Pseudomonadati</taxon>
        <taxon>Bacteroidota</taxon>
        <taxon>Sphingobacteriia</taxon>
        <taxon>Sphingobacteriales</taxon>
        <taxon>Sphingobacteriaceae</taxon>
        <taxon>Mucilaginibacter</taxon>
    </lineage>
</organism>
<evidence type="ECO:0000313" key="2">
    <source>
        <dbReference type="Proteomes" id="UP001597557"/>
    </source>
</evidence>
<comment type="caution">
    <text evidence="1">The sequence shown here is derived from an EMBL/GenBank/DDBJ whole genome shotgun (WGS) entry which is preliminary data.</text>
</comment>
<dbReference type="Proteomes" id="UP001597557">
    <property type="component" value="Unassembled WGS sequence"/>
</dbReference>
<evidence type="ECO:0008006" key="3">
    <source>
        <dbReference type="Google" id="ProtNLM"/>
    </source>
</evidence>